<dbReference type="STRING" id="1095629.A0A0C9XEL5"/>
<dbReference type="GO" id="GO:0016787">
    <property type="term" value="F:hydrolase activity"/>
    <property type="evidence" value="ECO:0007669"/>
    <property type="project" value="UniProtKB-KW"/>
</dbReference>
<organism evidence="1 2">
    <name type="scientific">Laccaria amethystina LaAM-08-1</name>
    <dbReference type="NCBI Taxonomy" id="1095629"/>
    <lineage>
        <taxon>Eukaryota</taxon>
        <taxon>Fungi</taxon>
        <taxon>Dikarya</taxon>
        <taxon>Basidiomycota</taxon>
        <taxon>Agaricomycotina</taxon>
        <taxon>Agaricomycetes</taxon>
        <taxon>Agaricomycetidae</taxon>
        <taxon>Agaricales</taxon>
        <taxon>Agaricineae</taxon>
        <taxon>Hydnangiaceae</taxon>
        <taxon>Laccaria</taxon>
    </lineage>
</organism>
<sequence length="124" mass="13744">MATFLWRYMKYYKAEACVKHPDMGAFKVLSTISGQFLRSLNITITLGVFPGAIAESKEDPSDVARQYMEVAGLPAEVPYWSFGFISVGLGINFVDVAKAISRYAVAGIPFDTNWIDMSTQNPSF</sequence>
<evidence type="ECO:0000313" key="2">
    <source>
        <dbReference type="Proteomes" id="UP000054477"/>
    </source>
</evidence>
<dbReference type="AlphaFoldDB" id="A0A0C9XEL5"/>
<dbReference type="HOGENOM" id="CLU_2004285_0_0_1"/>
<dbReference type="EMBL" id="KN838732">
    <property type="protein sequence ID" value="KIJ96136.1"/>
    <property type="molecule type" value="Genomic_DNA"/>
</dbReference>
<evidence type="ECO:0000313" key="1">
    <source>
        <dbReference type="EMBL" id="KIJ96136.1"/>
    </source>
</evidence>
<reference evidence="1 2" key="1">
    <citation type="submission" date="2014-04" db="EMBL/GenBank/DDBJ databases">
        <authorList>
            <consortium name="DOE Joint Genome Institute"/>
            <person name="Kuo A."/>
            <person name="Kohler A."/>
            <person name="Nagy L.G."/>
            <person name="Floudas D."/>
            <person name="Copeland A."/>
            <person name="Barry K.W."/>
            <person name="Cichocki N."/>
            <person name="Veneault-Fourrey C."/>
            <person name="LaButti K."/>
            <person name="Lindquist E.A."/>
            <person name="Lipzen A."/>
            <person name="Lundell T."/>
            <person name="Morin E."/>
            <person name="Murat C."/>
            <person name="Sun H."/>
            <person name="Tunlid A."/>
            <person name="Henrissat B."/>
            <person name="Grigoriev I.V."/>
            <person name="Hibbett D.S."/>
            <person name="Martin F."/>
            <person name="Nordberg H.P."/>
            <person name="Cantor M.N."/>
            <person name="Hua S.X."/>
        </authorList>
    </citation>
    <scope>NUCLEOTIDE SEQUENCE [LARGE SCALE GENOMIC DNA]</scope>
    <source>
        <strain evidence="1 2">LaAM-08-1</strain>
    </source>
</reference>
<accession>A0A0C9XEL5</accession>
<dbReference type="Proteomes" id="UP000054477">
    <property type="component" value="Unassembled WGS sequence"/>
</dbReference>
<proteinExistence type="predicted"/>
<dbReference type="OrthoDB" id="5839090at2759"/>
<keyword evidence="1" id="KW-0378">Hydrolase</keyword>
<name>A0A0C9XEL5_9AGAR</name>
<reference evidence="2" key="2">
    <citation type="submission" date="2015-01" db="EMBL/GenBank/DDBJ databases">
        <title>Evolutionary Origins and Diversification of the Mycorrhizal Mutualists.</title>
        <authorList>
            <consortium name="DOE Joint Genome Institute"/>
            <consortium name="Mycorrhizal Genomics Consortium"/>
            <person name="Kohler A."/>
            <person name="Kuo A."/>
            <person name="Nagy L.G."/>
            <person name="Floudas D."/>
            <person name="Copeland A."/>
            <person name="Barry K.W."/>
            <person name="Cichocki N."/>
            <person name="Veneault-Fourrey C."/>
            <person name="LaButti K."/>
            <person name="Lindquist E.A."/>
            <person name="Lipzen A."/>
            <person name="Lundell T."/>
            <person name="Morin E."/>
            <person name="Murat C."/>
            <person name="Riley R."/>
            <person name="Ohm R."/>
            <person name="Sun H."/>
            <person name="Tunlid A."/>
            <person name="Henrissat B."/>
            <person name="Grigoriev I.V."/>
            <person name="Hibbett D.S."/>
            <person name="Martin F."/>
        </authorList>
    </citation>
    <scope>NUCLEOTIDE SEQUENCE [LARGE SCALE GENOMIC DNA]</scope>
    <source>
        <strain evidence="2">LaAM-08-1</strain>
    </source>
</reference>
<protein>
    <submittedName>
        <fullName evidence="1">Glycoside hydrolase family 31 protein</fullName>
    </submittedName>
</protein>
<dbReference type="Gene3D" id="3.20.20.80">
    <property type="entry name" value="Glycosidases"/>
    <property type="match status" value="1"/>
</dbReference>
<keyword evidence="2" id="KW-1185">Reference proteome</keyword>
<gene>
    <name evidence="1" type="ORF">K443DRAFT_124575</name>
</gene>